<feature type="transmembrane region" description="Helical" evidence="7">
    <location>
        <begin position="70"/>
        <end position="91"/>
    </location>
</feature>
<evidence type="ECO:0000256" key="4">
    <source>
        <dbReference type="ARBA" id="ARBA00022989"/>
    </source>
</evidence>
<feature type="transmembrane region" description="Helical" evidence="7">
    <location>
        <begin position="112"/>
        <end position="144"/>
    </location>
</feature>
<keyword evidence="10" id="KW-1185">Reference proteome</keyword>
<reference evidence="9 10" key="1">
    <citation type="submission" date="2024-02" db="EMBL/GenBank/DDBJ databases">
        <authorList>
            <person name="Chen Y."/>
            <person name="Shah S."/>
            <person name="Dougan E. K."/>
            <person name="Thang M."/>
            <person name="Chan C."/>
        </authorList>
    </citation>
    <scope>NUCLEOTIDE SEQUENCE [LARGE SCALE GENOMIC DNA]</scope>
</reference>
<evidence type="ECO:0000313" key="10">
    <source>
        <dbReference type="Proteomes" id="UP001642484"/>
    </source>
</evidence>
<protein>
    <recommendedName>
        <fullName evidence="8">EF-hand domain-containing protein</fullName>
    </recommendedName>
</protein>
<dbReference type="SMART" id="SM00054">
    <property type="entry name" value="EFh"/>
    <property type="match status" value="1"/>
</dbReference>
<feature type="compositionally biased region" description="Basic and acidic residues" evidence="6">
    <location>
        <begin position="381"/>
        <end position="395"/>
    </location>
</feature>
<dbReference type="PANTHER" id="PTHR10037">
    <property type="entry name" value="VOLTAGE-GATED CATION CHANNEL CALCIUM AND SODIUM"/>
    <property type="match status" value="1"/>
</dbReference>
<dbReference type="Pfam" id="PF13405">
    <property type="entry name" value="EF-hand_6"/>
    <property type="match status" value="1"/>
</dbReference>
<dbReference type="InterPro" id="IPR005821">
    <property type="entry name" value="Ion_trans_dom"/>
</dbReference>
<feature type="domain" description="EF-hand" evidence="8">
    <location>
        <begin position="247"/>
        <end position="282"/>
    </location>
</feature>
<keyword evidence="5 7" id="KW-0472">Membrane</keyword>
<comment type="subcellular location">
    <subcellularLocation>
        <location evidence="1">Membrane</location>
        <topology evidence="1">Multi-pass membrane protein</topology>
    </subcellularLocation>
</comment>
<sequence>MWLELDYPLPVWKWVEEFFLVVYVFELSVRLLYYGCGYFVHENWTWHYLDFVIVLFGVAEQWMLPLWHVIYHTLFGATSSTSISMSLVRSLRIVRVFRVLRLARLLRGVKQLYKLIHGVVESMASVGWVIILTFILLYSASLVFTTLVGRGYIYEDPEDVPDEAMLYFGTVWRSFLALFKLMNDDQSVVTQIITTIGGQILFYAFMMLSNWMMLAILTSVISDNMMTVSRTKEEEDRKRSMQDRAEMAKRRITQIFQRLDEDHSGSITEDEMRQLLSDLDLQAELCEAAGLHDASDLVEMLHCASYKSKEEGSVILYKQFLTMLQDESAHAKERSIFKVLENMRAMEFRLEERMNAALRQLKMNDEQIEKLPSLGDELKKMQQLEDSPARSEVIRLNHSASIAAKSPRSEASSR</sequence>
<feature type="transmembrane region" description="Helical" evidence="7">
    <location>
        <begin position="211"/>
        <end position="229"/>
    </location>
</feature>
<evidence type="ECO:0000256" key="6">
    <source>
        <dbReference type="SAM" id="MobiDB-lite"/>
    </source>
</evidence>
<dbReference type="InterPro" id="IPR027359">
    <property type="entry name" value="Volt_channel_dom_sf"/>
</dbReference>
<feature type="region of interest" description="Disordered" evidence="6">
    <location>
        <begin position="381"/>
        <end position="414"/>
    </location>
</feature>
<evidence type="ECO:0000259" key="8">
    <source>
        <dbReference type="PROSITE" id="PS50222"/>
    </source>
</evidence>
<feature type="transmembrane region" description="Helical" evidence="7">
    <location>
        <begin position="47"/>
        <end position="64"/>
    </location>
</feature>
<dbReference type="Gene3D" id="1.10.238.10">
    <property type="entry name" value="EF-hand"/>
    <property type="match status" value="1"/>
</dbReference>
<gene>
    <name evidence="9" type="ORF">CCMP2556_LOCUS32310</name>
</gene>
<dbReference type="PROSITE" id="PS00018">
    <property type="entry name" value="EF_HAND_1"/>
    <property type="match status" value="1"/>
</dbReference>
<dbReference type="PANTHER" id="PTHR10037:SF62">
    <property type="entry name" value="SODIUM CHANNEL PROTEIN 60E"/>
    <property type="match status" value="1"/>
</dbReference>
<dbReference type="Pfam" id="PF00520">
    <property type="entry name" value="Ion_trans"/>
    <property type="match status" value="1"/>
</dbReference>
<name>A0ABP0NQR2_9DINO</name>
<dbReference type="InterPro" id="IPR043203">
    <property type="entry name" value="VGCC_Ca_Na"/>
</dbReference>
<evidence type="ECO:0000256" key="3">
    <source>
        <dbReference type="ARBA" id="ARBA00022837"/>
    </source>
</evidence>
<evidence type="ECO:0000256" key="2">
    <source>
        <dbReference type="ARBA" id="ARBA00022692"/>
    </source>
</evidence>
<evidence type="ECO:0000256" key="7">
    <source>
        <dbReference type="SAM" id="Phobius"/>
    </source>
</evidence>
<keyword evidence="2 7" id="KW-0812">Transmembrane</keyword>
<proteinExistence type="predicted"/>
<dbReference type="Gene3D" id="1.20.120.350">
    <property type="entry name" value="Voltage-gated potassium channels. Chain C"/>
    <property type="match status" value="1"/>
</dbReference>
<dbReference type="SUPFAM" id="SSF81324">
    <property type="entry name" value="Voltage-gated potassium channels"/>
    <property type="match status" value="1"/>
</dbReference>
<organism evidence="9 10">
    <name type="scientific">Durusdinium trenchii</name>
    <dbReference type="NCBI Taxonomy" id="1381693"/>
    <lineage>
        <taxon>Eukaryota</taxon>
        <taxon>Sar</taxon>
        <taxon>Alveolata</taxon>
        <taxon>Dinophyceae</taxon>
        <taxon>Suessiales</taxon>
        <taxon>Symbiodiniaceae</taxon>
        <taxon>Durusdinium</taxon>
    </lineage>
</organism>
<comment type="caution">
    <text evidence="9">The sequence shown here is derived from an EMBL/GenBank/DDBJ whole genome shotgun (WGS) entry which is preliminary data.</text>
</comment>
<dbReference type="InterPro" id="IPR002048">
    <property type="entry name" value="EF_hand_dom"/>
</dbReference>
<feature type="transmembrane region" description="Helical" evidence="7">
    <location>
        <begin position="20"/>
        <end position="40"/>
    </location>
</feature>
<dbReference type="InterPro" id="IPR018247">
    <property type="entry name" value="EF_Hand_1_Ca_BS"/>
</dbReference>
<dbReference type="Proteomes" id="UP001642484">
    <property type="component" value="Unassembled WGS sequence"/>
</dbReference>
<keyword evidence="3" id="KW-0106">Calcium</keyword>
<dbReference type="EMBL" id="CAXAMN010022029">
    <property type="protein sequence ID" value="CAK9065783.1"/>
    <property type="molecule type" value="Genomic_DNA"/>
</dbReference>
<keyword evidence="4 7" id="KW-1133">Transmembrane helix</keyword>
<dbReference type="Gene3D" id="1.10.287.70">
    <property type="match status" value="1"/>
</dbReference>
<dbReference type="InterPro" id="IPR011992">
    <property type="entry name" value="EF-hand-dom_pair"/>
</dbReference>
<evidence type="ECO:0000313" key="9">
    <source>
        <dbReference type="EMBL" id="CAK9065783.1"/>
    </source>
</evidence>
<dbReference type="PROSITE" id="PS50222">
    <property type="entry name" value="EF_HAND_2"/>
    <property type="match status" value="1"/>
</dbReference>
<evidence type="ECO:0000256" key="1">
    <source>
        <dbReference type="ARBA" id="ARBA00004141"/>
    </source>
</evidence>
<evidence type="ECO:0000256" key="5">
    <source>
        <dbReference type="ARBA" id="ARBA00023136"/>
    </source>
</evidence>
<accession>A0ABP0NQR2</accession>
<dbReference type="SUPFAM" id="SSF47473">
    <property type="entry name" value="EF-hand"/>
    <property type="match status" value="1"/>
</dbReference>